<accession>A0AAU7ZQ53</accession>
<dbReference type="Pfam" id="PF12697">
    <property type="entry name" value="Abhydrolase_6"/>
    <property type="match status" value="1"/>
</dbReference>
<dbReference type="InterPro" id="IPR052897">
    <property type="entry name" value="Sec-Metab_Biosynth_Hydrolase"/>
</dbReference>
<proteinExistence type="predicted"/>
<gene>
    <name evidence="2" type="ORF">RBB77_21990</name>
</gene>
<dbReference type="AlphaFoldDB" id="A0AAU7ZQ53"/>
<reference evidence="2" key="1">
    <citation type="submission" date="2023-08" db="EMBL/GenBank/DDBJ databases">
        <authorList>
            <person name="Messyasz A."/>
            <person name="Mannisto M.K."/>
            <person name="Kerkhof L.J."/>
            <person name="Haggblom M."/>
        </authorList>
    </citation>
    <scope>NUCLEOTIDE SEQUENCE</scope>
    <source>
        <strain evidence="2">X5P6</strain>
    </source>
</reference>
<reference evidence="2" key="2">
    <citation type="journal article" date="2024" name="Environ. Microbiol.">
        <title>Genome analysis and description of Tunturibacter gen. nov. expands the diversity of Terriglobia in tundra soils.</title>
        <authorList>
            <person name="Messyasz A."/>
            <person name="Mannisto M.K."/>
            <person name="Kerkhof L.J."/>
            <person name="Haggblom M.M."/>
        </authorList>
    </citation>
    <scope>NUCLEOTIDE SEQUENCE</scope>
    <source>
        <strain evidence="2">X5P6</strain>
    </source>
</reference>
<dbReference type="RefSeq" id="WP_353063899.1">
    <property type="nucleotide sequence ID" value="NZ_CP132942.1"/>
</dbReference>
<dbReference type="PROSITE" id="PS51318">
    <property type="entry name" value="TAT"/>
    <property type="match status" value="1"/>
</dbReference>
<protein>
    <submittedName>
        <fullName evidence="2">Alpha/beta hydrolase</fullName>
    </submittedName>
</protein>
<dbReference type="SUPFAM" id="SSF53474">
    <property type="entry name" value="alpha/beta-Hydrolases"/>
    <property type="match status" value="1"/>
</dbReference>
<name>A0AAU7ZQ53_9BACT</name>
<evidence type="ECO:0000259" key="1">
    <source>
        <dbReference type="Pfam" id="PF12697"/>
    </source>
</evidence>
<dbReference type="GO" id="GO:0016787">
    <property type="term" value="F:hydrolase activity"/>
    <property type="evidence" value="ECO:0007669"/>
    <property type="project" value="UniProtKB-KW"/>
</dbReference>
<organism evidence="2">
    <name type="scientific">Tunturiibacter psychrotolerans</name>
    <dbReference type="NCBI Taxonomy" id="3069686"/>
    <lineage>
        <taxon>Bacteria</taxon>
        <taxon>Pseudomonadati</taxon>
        <taxon>Acidobacteriota</taxon>
        <taxon>Terriglobia</taxon>
        <taxon>Terriglobales</taxon>
        <taxon>Acidobacteriaceae</taxon>
        <taxon>Tunturiibacter</taxon>
    </lineage>
</organism>
<dbReference type="KEGG" id="tpsc:RBB77_21990"/>
<dbReference type="InterPro" id="IPR000073">
    <property type="entry name" value="AB_hydrolase_1"/>
</dbReference>
<dbReference type="PANTHER" id="PTHR37017:SF11">
    <property type="entry name" value="ESTERASE_LIPASE_THIOESTERASE DOMAIN-CONTAINING PROTEIN"/>
    <property type="match status" value="1"/>
</dbReference>
<dbReference type="Gene3D" id="3.40.50.1820">
    <property type="entry name" value="alpha/beta hydrolase"/>
    <property type="match status" value="1"/>
</dbReference>
<evidence type="ECO:0000313" key="2">
    <source>
        <dbReference type="EMBL" id="XCB33055.1"/>
    </source>
</evidence>
<dbReference type="InterPro" id="IPR029058">
    <property type="entry name" value="AB_hydrolase_fold"/>
</dbReference>
<dbReference type="EMBL" id="CP132942">
    <property type="protein sequence ID" value="XCB33055.1"/>
    <property type="molecule type" value="Genomic_DNA"/>
</dbReference>
<dbReference type="PANTHER" id="PTHR37017">
    <property type="entry name" value="AB HYDROLASE-1 DOMAIN-CONTAINING PROTEIN-RELATED"/>
    <property type="match status" value="1"/>
</dbReference>
<dbReference type="InterPro" id="IPR006311">
    <property type="entry name" value="TAT_signal"/>
</dbReference>
<keyword evidence="2" id="KW-0378">Hydrolase</keyword>
<feature type="domain" description="AB hydrolase-1" evidence="1">
    <location>
        <begin position="56"/>
        <end position="266"/>
    </location>
</feature>
<sequence length="279" mass="30163">MMERRSFLGALTATSLGVLLKGSFSEVVQAQNTTQAAASSQAQASAVSEFPRNSTIILVHAAWADGSCWSNIILPLEQRGLQVICAPIPLTSLTNDATALSQVLERTSGPVILVGHAYSGAVIAAVREDRVKSLVYISALAPDEGETVAKVFYLNPNSPEAPKMSPDSHGLIWMPDDGFRRAVAHKASADQAKIAAAVQRPLGVQCIQEQAPVPLWKSKPSWFLIAEEDRMIPPKTQRFMADRMGATIRSHRVDHTPMYSDPQVVIGVVLEAARQTLSR</sequence>